<proteinExistence type="predicted"/>
<name>A0ABV7YWU2_9BACT</name>
<dbReference type="InterPro" id="IPR002123">
    <property type="entry name" value="Plipid/glycerol_acylTrfase"/>
</dbReference>
<reference evidence="7" key="1">
    <citation type="journal article" date="2019" name="Int. J. Syst. Evol. Microbiol.">
        <title>The Global Catalogue of Microorganisms (GCM) 10K type strain sequencing project: providing services to taxonomists for standard genome sequencing and annotation.</title>
        <authorList>
            <consortium name="The Broad Institute Genomics Platform"/>
            <consortium name="The Broad Institute Genome Sequencing Center for Infectious Disease"/>
            <person name="Wu L."/>
            <person name="Ma J."/>
        </authorList>
    </citation>
    <scope>NUCLEOTIDE SEQUENCE [LARGE SCALE GENOMIC DNA]</scope>
    <source>
        <strain evidence="7">CECT 7956</strain>
    </source>
</reference>
<evidence type="ECO:0000256" key="2">
    <source>
        <dbReference type="ARBA" id="ARBA00022679"/>
    </source>
</evidence>
<gene>
    <name evidence="6" type="ORF">ACFOOI_08995</name>
</gene>
<comment type="pathway">
    <text evidence="1">Lipid metabolism.</text>
</comment>
<keyword evidence="3 6" id="KW-0012">Acyltransferase</keyword>
<keyword evidence="4" id="KW-1133">Transmembrane helix</keyword>
<protein>
    <submittedName>
        <fullName evidence="6">Lysophospholipid acyltransferase family protein</fullName>
    </submittedName>
</protein>
<dbReference type="SUPFAM" id="SSF69593">
    <property type="entry name" value="Glycerol-3-phosphate (1)-acyltransferase"/>
    <property type="match status" value="1"/>
</dbReference>
<evidence type="ECO:0000313" key="7">
    <source>
        <dbReference type="Proteomes" id="UP001595616"/>
    </source>
</evidence>
<evidence type="ECO:0000256" key="1">
    <source>
        <dbReference type="ARBA" id="ARBA00005189"/>
    </source>
</evidence>
<dbReference type="SMART" id="SM00563">
    <property type="entry name" value="PlsC"/>
    <property type="match status" value="1"/>
</dbReference>
<evidence type="ECO:0000256" key="4">
    <source>
        <dbReference type="SAM" id="Phobius"/>
    </source>
</evidence>
<feature type="domain" description="Phospholipid/glycerol acyltransferase" evidence="5">
    <location>
        <begin position="76"/>
        <end position="195"/>
    </location>
</feature>
<keyword evidence="4" id="KW-0812">Transmembrane</keyword>
<dbReference type="Proteomes" id="UP001595616">
    <property type="component" value="Unassembled WGS sequence"/>
</dbReference>
<sequence>MKKGLDYILSCIFLLYFGLILLIFHVVQYVVYNLWGQKAHQKIVEALNFSIIMGWHLTGSTYSLTQQQPLKTDKTIIFVANHQSMFDIVGIIWLLRKHTPLFISKKELSKGIPSISYNLRVGKAALIDRKDPKQAIGEILRFSKYVYENNFSAVIFPEGTRSRNGQLKPFAVGGVATLLKKCPEALLVPIAIENTGLFNPKGLFPLRSFTKMSWNTLMPIAREGKTAEQLVAEAETQIATFLKKNQKQMA</sequence>
<comment type="caution">
    <text evidence="6">The sequence shown here is derived from an EMBL/GenBank/DDBJ whole genome shotgun (WGS) entry which is preliminary data.</text>
</comment>
<keyword evidence="4" id="KW-0472">Membrane</keyword>
<dbReference type="RefSeq" id="WP_379837213.1">
    <property type="nucleotide sequence ID" value="NZ_JBHRYQ010000001.1"/>
</dbReference>
<accession>A0ABV7YWU2</accession>
<dbReference type="PANTHER" id="PTHR10434">
    <property type="entry name" value="1-ACYL-SN-GLYCEROL-3-PHOSPHATE ACYLTRANSFERASE"/>
    <property type="match status" value="1"/>
</dbReference>
<organism evidence="6 7">
    <name type="scientific">Lacihabitans lacunae</name>
    <dbReference type="NCBI Taxonomy" id="1028214"/>
    <lineage>
        <taxon>Bacteria</taxon>
        <taxon>Pseudomonadati</taxon>
        <taxon>Bacteroidota</taxon>
        <taxon>Cytophagia</taxon>
        <taxon>Cytophagales</taxon>
        <taxon>Leadbetterellaceae</taxon>
        <taxon>Lacihabitans</taxon>
    </lineage>
</organism>
<dbReference type="Pfam" id="PF01553">
    <property type="entry name" value="Acyltransferase"/>
    <property type="match status" value="1"/>
</dbReference>
<evidence type="ECO:0000256" key="3">
    <source>
        <dbReference type="ARBA" id="ARBA00023315"/>
    </source>
</evidence>
<feature type="transmembrane region" description="Helical" evidence="4">
    <location>
        <begin position="7"/>
        <end position="31"/>
    </location>
</feature>
<keyword evidence="2" id="KW-0808">Transferase</keyword>
<dbReference type="CDD" id="cd07989">
    <property type="entry name" value="LPLAT_AGPAT-like"/>
    <property type="match status" value="1"/>
</dbReference>
<evidence type="ECO:0000259" key="5">
    <source>
        <dbReference type="SMART" id="SM00563"/>
    </source>
</evidence>
<keyword evidence="7" id="KW-1185">Reference proteome</keyword>
<evidence type="ECO:0000313" key="6">
    <source>
        <dbReference type="EMBL" id="MFC3810790.1"/>
    </source>
</evidence>
<dbReference type="GO" id="GO:0016746">
    <property type="term" value="F:acyltransferase activity"/>
    <property type="evidence" value="ECO:0007669"/>
    <property type="project" value="UniProtKB-KW"/>
</dbReference>
<dbReference type="EMBL" id="JBHRYQ010000001">
    <property type="protein sequence ID" value="MFC3810790.1"/>
    <property type="molecule type" value="Genomic_DNA"/>
</dbReference>
<dbReference type="PANTHER" id="PTHR10434:SF11">
    <property type="entry name" value="1-ACYL-SN-GLYCEROL-3-PHOSPHATE ACYLTRANSFERASE"/>
    <property type="match status" value="1"/>
</dbReference>